<dbReference type="Gene3D" id="3.40.710.10">
    <property type="entry name" value="DD-peptidase/beta-lactamase superfamily"/>
    <property type="match status" value="1"/>
</dbReference>
<dbReference type="InterPro" id="IPR012338">
    <property type="entry name" value="Beta-lactam/transpept-like"/>
</dbReference>
<evidence type="ECO:0000256" key="3">
    <source>
        <dbReference type="ARBA" id="ARBA00007171"/>
    </source>
</evidence>
<dbReference type="SUPFAM" id="SSF54184">
    <property type="entry name" value="Penicillin-binding protein 2x (pbp-2x), c-terminal domain"/>
    <property type="match status" value="2"/>
</dbReference>
<feature type="domain" description="PASTA" evidence="8">
    <location>
        <begin position="597"/>
        <end position="657"/>
    </location>
</feature>
<dbReference type="Gene3D" id="2.20.70.70">
    <property type="match status" value="1"/>
</dbReference>
<dbReference type="InterPro" id="IPR005543">
    <property type="entry name" value="PASTA_dom"/>
</dbReference>
<dbReference type="CDD" id="cd06575">
    <property type="entry name" value="PASTA_Pbp2x-like_2"/>
    <property type="match status" value="1"/>
</dbReference>
<dbReference type="SUPFAM" id="SSF56519">
    <property type="entry name" value="Penicillin binding protein dimerisation domain"/>
    <property type="match status" value="1"/>
</dbReference>
<reference evidence="9" key="1">
    <citation type="submission" date="2013-03" db="EMBL/GenBank/DDBJ databases">
        <title>Draft genome sequence of Gracibacillus halophilus YIM-C55.5, a moderately halophilic and thermophilic organism from the Xiaochaidamu salt lake.</title>
        <authorList>
            <person name="Sugumar T."/>
            <person name="Polireddy D.R."/>
            <person name="Antony A."/>
            <person name="Madhava Y.R."/>
            <person name="Sivakumar N."/>
        </authorList>
    </citation>
    <scope>NUCLEOTIDE SEQUENCE [LARGE SCALE GENOMIC DNA]</scope>
    <source>
        <strain evidence="9">YIM-C55.5</strain>
    </source>
</reference>
<dbReference type="UniPathway" id="UPA00219"/>
<keyword evidence="7" id="KW-0812">Transmembrane</keyword>
<evidence type="ECO:0000313" key="9">
    <source>
        <dbReference type="EMBL" id="ENH98334.1"/>
    </source>
</evidence>
<dbReference type="GO" id="GO:0009252">
    <property type="term" value="P:peptidoglycan biosynthetic process"/>
    <property type="evidence" value="ECO:0007669"/>
    <property type="project" value="UniProtKB-UniPathway"/>
</dbReference>
<dbReference type="EMBL" id="APML01000004">
    <property type="protein sequence ID" value="ENH98334.1"/>
    <property type="molecule type" value="Genomic_DNA"/>
</dbReference>
<dbReference type="OrthoDB" id="9804124at2"/>
<dbReference type="Proteomes" id="UP000012283">
    <property type="component" value="Unassembled WGS sequence"/>
</dbReference>
<dbReference type="CDD" id="cd06576">
    <property type="entry name" value="PASTA_Pbp2x-like_1"/>
    <property type="match status" value="1"/>
</dbReference>
<dbReference type="PATRIC" id="fig|1308866.3.peg.264"/>
<evidence type="ECO:0000256" key="4">
    <source>
        <dbReference type="ARBA" id="ARBA00012448"/>
    </source>
</evidence>
<comment type="caution">
    <text evidence="9">The sequence shown here is derived from an EMBL/GenBank/DDBJ whole genome shotgun (WGS) entry which is preliminary data.</text>
</comment>
<evidence type="ECO:0000256" key="7">
    <source>
        <dbReference type="SAM" id="Phobius"/>
    </source>
</evidence>
<dbReference type="eggNOG" id="COG0768">
    <property type="taxonomic scope" value="Bacteria"/>
</dbReference>
<dbReference type="InterPro" id="IPR036138">
    <property type="entry name" value="PBP_dimer_sf"/>
</dbReference>
<dbReference type="GO" id="GO:0008658">
    <property type="term" value="F:penicillin binding"/>
    <property type="evidence" value="ECO:0007669"/>
    <property type="project" value="InterPro"/>
</dbReference>
<dbReference type="AlphaFoldDB" id="N4WGE5"/>
<comment type="catalytic activity">
    <reaction evidence="6">
        <text>Preferential cleavage: (Ac)2-L-Lys-D-Ala-|-D-Ala. Also transpeptidation of peptidyl-alanyl moieties that are N-acyl substituents of D-alanine.</text>
        <dbReference type="EC" id="3.4.16.4"/>
    </reaction>
</comment>
<comment type="pathway">
    <text evidence="2">Cell wall biogenesis; peptidoglycan biosynthesis.</text>
</comment>
<keyword evidence="10" id="KW-1185">Reference proteome</keyword>
<dbReference type="Gene3D" id="3.30.70.2110">
    <property type="match status" value="1"/>
</dbReference>
<evidence type="ECO:0000313" key="10">
    <source>
        <dbReference type="Proteomes" id="UP000012283"/>
    </source>
</evidence>
<dbReference type="Gene3D" id="3.90.1310.10">
    <property type="entry name" value="Penicillin-binding protein 2a (Domain 2)"/>
    <property type="match status" value="1"/>
</dbReference>
<keyword evidence="5 7" id="KW-0472">Membrane</keyword>
<dbReference type="GO" id="GO:0071555">
    <property type="term" value="P:cell wall organization"/>
    <property type="evidence" value="ECO:0007669"/>
    <property type="project" value="TreeGrafter"/>
</dbReference>
<comment type="similarity">
    <text evidence="3">Belongs to the transpeptidase family.</text>
</comment>
<dbReference type="InterPro" id="IPR050515">
    <property type="entry name" value="Beta-lactam/transpept"/>
</dbReference>
<comment type="subcellular location">
    <subcellularLocation>
        <location evidence="1">Membrane</location>
    </subcellularLocation>
</comment>
<evidence type="ECO:0000256" key="2">
    <source>
        <dbReference type="ARBA" id="ARBA00004752"/>
    </source>
</evidence>
<dbReference type="InterPro" id="IPR001460">
    <property type="entry name" value="PCN-bd_Tpept"/>
</dbReference>
<dbReference type="PANTHER" id="PTHR30627">
    <property type="entry name" value="PEPTIDOGLYCAN D,D-TRANSPEPTIDASE"/>
    <property type="match status" value="1"/>
</dbReference>
<dbReference type="Pfam" id="PF03793">
    <property type="entry name" value="PASTA"/>
    <property type="match status" value="1"/>
</dbReference>
<evidence type="ECO:0000256" key="1">
    <source>
        <dbReference type="ARBA" id="ARBA00004370"/>
    </source>
</evidence>
<dbReference type="Pfam" id="PF00905">
    <property type="entry name" value="Transpeptidase"/>
    <property type="match status" value="1"/>
</dbReference>
<dbReference type="RefSeq" id="WP_003463189.1">
    <property type="nucleotide sequence ID" value="NZ_APML01000004.1"/>
</dbReference>
<dbReference type="PANTHER" id="PTHR30627:SF26">
    <property type="entry name" value="PENICILLIN-BINDING PROTEIN 2B"/>
    <property type="match status" value="1"/>
</dbReference>
<feature type="domain" description="PASTA" evidence="8">
    <location>
        <begin position="659"/>
        <end position="713"/>
    </location>
</feature>
<dbReference type="STRING" id="1308866.J416_01304"/>
<dbReference type="SUPFAM" id="SSF56601">
    <property type="entry name" value="beta-lactamase/transpeptidase-like"/>
    <property type="match status" value="1"/>
</dbReference>
<gene>
    <name evidence="9" type="ORF">J416_01304</name>
</gene>
<evidence type="ECO:0000259" key="8">
    <source>
        <dbReference type="SMART" id="SM00740"/>
    </source>
</evidence>
<name>N4WGE5_9BACI</name>
<dbReference type="SMART" id="SM00740">
    <property type="entry name" value="PASTA"/>
    <property type="match status" value="2"/>
</dbReference>
<protein>
    <recommendedName>
        <fullName evidence="4">serine-type D-Ala-D-Ala carboxypeptidase</fullName>
        <ecNumber evidence="4">3.4.16.4</ecNumber>
    </recommendedName>
</protein>
<dbReference type="GO" id="GO:0009002">
    <property type="term" value="F:serine-type D-Ala-D-Ala carboxypeptidase activity"/>
    <property type="evidence" value="ECO:0007669"/>
    <property type="project" value="UniProtKB-EC"/>
</dbReference>
<dbReference type="Pfam" id="PF03717">
    <property type="entry name" value="PBP_dimer"/>
    <property type="match status" value="1"/>
</dbReference>
<dbReference type="InterPro" id="IPR005311">
    <property type="entry name" value="PBP_dimer"/>
</dbReference>
<dbReference type="EC" id="3.4.16.4" evidence="4"/>
<proteinExistence type="inferred from homology"/>
<feature type="transmembrane region" description="Helical" evidence="7">
    <location>
        <begin position="12"/>
        <end position="30"/>
    </location>
</feature>
<sequence>MKHKTTHVIPVLWIVIFSIAFLVITGRFLYIQVTGEVANVSVTELAKEQRTNSYQIPAERGTIFDRNGMALAQEHTVYRMYAILDESYTVNPSEPKHVTDIDQVVDQIASIIGMEPSEMREILEEGREEDRFQVEFGNKGRELSQETKDKIESLQIPGINFREEAIRFYPNGMFASHTIGLTDKKEGEITGLNGVESHLNDHLTGIDGSISYQRDSYNVKLLNPKEIVNQPEDGDDVYLTIDQKIQTLMEDAMSEMVEAYDPARMSAVVMDAKTGEILAMSNRPSYNPNDLGDVENWYNDVISTPFEPGSTMKIFTLASAIEEGVWNPDEFYESGRYKAGDNITTISDHNGGEGWGPITYLEGIQRSSNVAAAKLAYEKIGSDQFLEYLKAFDFGQKTGINLSGEEPGNILFDYPIEQITTAFGQGTTTTPIQLIKAASAVANDGKMMQPYVIEKTVDRETQETIDVHNPEVVSKPISSETAAQTRDILETVITAEEGTGHNVYNLKDYSVAGKTGTAEIPDPNSDGYMTGHGNNIFSFLGMAPADDPELMMYVAVKQPELELTELGSAPTSFIFKNVMENSLRYLNIEPDKEEVEPVELIEIPDWRGKQTKEVTKTFEEKGIHYTTVGDGENVKKVSVSEGTKVLPNKRVLILTDQPKMPDITGWSRNDVLMLRDFVDLDVEWLGDGYVTKQSIKAGSPIQSNDYLMVEFAEPNES</sequence>
<accession>N4WGE5</accession>
<evidence type="ECO:0000256" key="6">
    <source>
        <dbReference type="ARBA" id="ARBA00034000"/>
    </source>
</evidence>
<keyword evidence="7" id="KW-1133">Transmembrane helix</keyword>
<evidence type="ECO:0000256" key="5">
    <source>
        <dbReference type="ARBA" id="ARBA00023136"/>
    </source>
</evidence>
<dbReference type="GO" id="GO:0005886">
    <property type="term" value="C:plasma membrane"/>
    <property type="evidence" value="ECO:0007669"/>
    <property type="project" value="TreeGrafter"/>
</dbReference>
<organism evidence="9 10">
    <name type="scientific">Gracilibacillus halophilus YIM-C55.5</name>
    <dbReference type="NCBI Taxonomy" id="1308866"/>
    <lineage>
        <taxon>Bacteria</taxon>
        <taxon>Bacillati</taxon>
        <taxon>Bacillota</taxon>
        <taxon>Bacilli</taxon>
        <taxon>Bacillales</taxon>
        <taxon>Bacillaceae</taxon>
        <taxon>Gracilibacillus</taxon>
    </lineage>
</organism>